<proteinExistence type="predicted"/>
<dbReference type="Proteomes" id="UP001153714">
    <property type="component" value="Chromosome 6"/>
</dbReference>
<dbReference type="OrthoDB" id="7486254at2759"/>
<reference evidence="3" key="2">
    <citation type="submission" date="2022-10" db="EMBL/GenBank/DDBJ databases">
        <authorList>
            <consortium name="ENA_rothamsted_submissions"/>
            <consortium name="culmorum"/>
            <person name="King R."/>
        </authorList>
    </citation>
    <scope>NUCLEOTIDE SEQUENCE</scope>
</reference>
<feature type="signal peptide" evidence="2">
    <location>
        <begin position="1"/>
        <end position="18"/>
    </location>
</feature>
<evidence type="ECO:0000256" key="2">
    <source>
        <dbReference type="SAM" id="SignalP"/>
    </source>
</evidence>
<dbReference type="EMBL" id="OU893337">
    <property type="protein sequence ID" value="CAG9794285.1"/>
    <property type="molecule type" value="Genomic_DNA"/>
</dbReference>
<gene>
    <name evidence="3" type="ORF">DIATSA_LOCUS11678</name>
</gene>
<evidence type="ECO:0000313" key="3">
    <source>
        <dbReference type="EMBL" id="CAG9794285.1"/>
    </source>
</evidence>
<dbReference type="AlphaFoldDB" id="A0A9N9RD19"/>
<name>A0A9N9RD19_9NEOP</name>
<keyword evidence="4" id="KW-1185">Reference proteome</keyword>
<accession>A0A9N9RD19</accession>
<keyword evidence="2" id="KW-0732">Signal</keyword>
<feature type="region of interest" description="Disordered" evidence="1">
    <location>
        <begin position="461"/>
        <end position="498"/>
    </location>
</feature>
<feature type="compositionally biased region" description="Low complexity" evidence="1">
    <location>
        <begin position="488"/>
        <end position="498"/>
    </location>
</feature>
<feature type="chain" id="PRO_5040237801" evidence="2">
    <location>
        <begin position="19"/>
        <end position="745"/>
    </location>
</feature>
<evidence type="ECO:0000313" key="4">
    <source>
        <dbReference type="Proteomes" id="UP001153714"/>
    </source>
</evidence>
<sequence>MSPFLALVLVAFVRNGAAYDEYQDLEDDQSIDADFDDQYESEGEDIIMTMTRTTSADPDTRFRIKRFGDHSSGARTLSQDEIRDVKGALKELLAGHQLDRLTAYTTEITTNDVFSINEDSTKDFTFTSITQKIEFLDATEFYNDVIEEIIDNAKRQGLLRTVTLNDRKTGTSTIFKRETSETEYTQLTYSIVKKPERTPEISFVPEKGRDFPKASQAIFQGWPQTTEDKFEVTEDIPNMDKKYPDIFRDFTGMHQEIPEWIKNFPREGQIVLNRSRGTFSDDDKIEDVTGDDNMSIKKITIIFNDEMTESDEENNGNKQPMYSRKFGFTREGKNESEDAVTSASNIEVASASASVVEVTSASASDVEVTSVSDIEVTNKGAVEVTSVSNAEVAVEVTSASDGEVTNKGAVEVTSVSDGEVAVEFTSLSGSGVTNEGAVEVMSASEGAATDNVAVGITSASDVEVTTANEGERQGDDDDDDEEQNMFKRTTTSTTTTTMRTLKMADPHYYPYPYSSMLYPETTTKPNTTTTLWRTRRRKTTTPTITTSQIPQIDIPRLVEIIANLTNDFESNITDMFNKTLQKYNIPTCPSNEITEPPIYYELANATVVAKCFVCGLNEPQIPIDSFCSDAFAIDFIPLVPLNPQSRGRIARYRRYCRYLDVDNFYENATEPRSVFGRFTGGCSVRWIDISSVYTQRACRNRRHAVIGRHFGSKRMAKLEMALHVSSTLAVSRGLLLHMKFFYHFK</sequence>
<feature type="compositionally biased region" description="Acidic residues" evidence="1">
    <location>
        <begin position="474"/>
        <end position="483"/>
    </location>
</feature>
<evidence type="ECO:0000256" key="1">
    <source>
        <dbReference type="SAM" id="MobiDB-lite"/>
    </source>
</evidence>
<reference evidence="3" key="1">
    <citation type="submission" date="2021-12" db="EMBL/GenBank/DDBJ databases">
        <authorList>
            <person name="King R."/>
        </authorList>
    </citation>
    <scope>NUCLEOTIDE SEQUENCE</scope>
</reference>
<organism evidence="3 4">
    <name type="scientific">Diatraea saccharalis</name>
    <name type="common">sugarcane borer</name>
    <dbReference type="NCBI Taxonomy" id="40085"/>
    <lineage>
        <taxon>Eukaryota</taxon>
        <taxon>Metazoa</taxon>
        <taxon>Ecdysozoa</taxon>
        <taxon>Arthropoda</taxon>
        <taxon>Hexapoda</taxon>
        <taxon>Insecta</taxon>
        <taxon>Pterygota</taxon>
        <taxon>Neoptera</taxon>
        <taxon>Endopterygota</taxon>
        <taxon>Lepidoptera</taxon>
        <taxon>Glossata</taxon>
        <taxon>Ditrysia</taxon>
        <taxon>Pyraloidea</taxon>
        <taxon>Crambidae</taxon>
        <taxon>Crambinae</taxon>
        <taxon>Diatraea</taxon>
    </lineage>
</organism>
<protein>
    <submittedName>
        <fullName evidence="3">Uncharacterized protein</fullName>
    </submittedName>
</protein>